<evidence type="ECO:0000313" key="2">
    <source>
        <dbReference type="EMBL" id="KZV34163.1"/>
    </source>
</evidence>
<keyword evidence="3" id="KW-1185">Reference proteome</keyword>
<feature type="compositionally biased region" description="Polar residues" evidence="1">
    <location>
        <begin position="191"/>
        <end position="203"/>
    </location>
</feature>
<protein>
    <submittedName>
        <fullName evidence="2">Uncharacterized protein</fullName>
    </submittedName>
</protein>
<dbReference type="Proteomes" id="UP000250235">
    <property type="component" value="Unassembled WGS sequence"/>
</dbReference>
<proteinExistence type="predicted"/>
<gene>
    <name evidence="2" type="ORF">F511_40794</name>
</gene>
<dbReference type="EMBL" id="KV005187">
    <property type="protein sequence ID" value="KZV34163.1"/>
    <property type="molecule type" value="Genomic_DNA"/>
</dbReference>
<evidence type="ECO:0000313" key="3">
    <source>
        <dbReference type="Proteomes" id="UP000250235"/>
    </source>
</evidence>
<evidence type="ECO:0000256" key="1">
    <source>
        <dbReference type="SAM" id="MobiDB-lite"/>
    </source>
</evidence>
<sequence length="367" mass="42313">MRYGSYPLASTESWYAQNNEQQGTATTDLSSRDKCVYATDVMFNTESYTIRKAYTAASIITHAQSKAVKQAHIRTSSLMCNNYYKLGPSNTDLTPAKPITNNYSRTKTQKSNSWELRTRPALYYPSNSTGISKQTQGRLQANVRKQYPNEESQQEESNATTLTSIGAVYHRQSEKIRFSEQYLGYRDRDQQSGTKTQKSNSWELRTRPALYYPSNSTGISKQTQGRLQANVRKQYPNEESQQEESNATTLTSIGAVYRRQSEKIRFNEQYLGWMVFPANYRATLVRILQVVTICRVESPRSWLYGLVLTTRNIIETLHDYSPHFDSFTDSVRVIRCRDWVRSRSMWESMPCCRGFTARPSAWISYAI</sequence>
<organism evidence="2 3">
    <name type="scientific">Dorcoceras hygrometricum</name>
    <dbReference type="NCBI Taxonomy" id="472368"/>
    <lineage>
        <taxon>Eukaryota</taxon>
        <taxon>Viridiplantae</taxon>
        <taxon>Streptophyta</taxon>
        <taxon>Embryophyta</taxon>
        <taxon>Tracheophyta</taxon>
        <taxon>Spermatophyta</taxon>
        <taxon>Magnoliopsida</taxon>
        <taxon>eudicotyledons</taxon>
        <taxon>Gunneridae</taxon>
        <taxon>Pentapetalae</taxon>
        <taxon>asterids</taxon>
        <taxon>lamiids</taxon>
        <taxon>Lamiales</taxon>
        <taxon>Gesneriaceae</taxon>
        <taxon>Didymocarpoideae</taxon>
        <taxon>Trichosporeae</taxon>
        <taxon>Loxocarpinae</taxon>
        <taxon>Dorcoceras</taxon>
    </lineage>
</organism>
<accession>A0A2Z7BI92</accession>
<feature type="region of interest" description="Disordered" evidence="1">
    <location>
        <begin position="182"/>
        <end position="207"/>
    </location>
</feature>
<reference evidence="2 3" key="1">
    <citation type="journal article" date="2015" name="Proc. Natl. Acad. Sci. U.S.A.">
        <title>The resurrection genome of Boea hygrometrica: A blueprint for survival of dehydration.</title>
        <authorList>
            <person name="Xiao L."/>
            <person name="Yang G."/>
            <person name="Zhang L."/>
            <person name="Yang X."/>
            <person name="Zhao S."/>
            <person name="Ji Z."/>
            <person name="Zhou Q."/>
            <person name="Hu M."/>
            <person name="Wang Y."/>
            <person name="Chen M."/>
            <person name="Xu Y."/>
            <person name="Jin H."/>
            <person name="Xiao X."/>
            <person name="Hu G."/>
            <person name="Bao F."/>
            <person name="Hu Y."/>
            <person name="Wan P."/>
            <person name="Li L."/>
            <person name="Deng X."/>
            <person name="Kuang T."/>
            <person name="Xiang C."/>
            <person name="Zhu J.K."/>
            <person name="Oliver M.J."/>
            <person name="He Y."/>
        </authorList>
    </citation>
    <scope>NUCLEOTIDE SEQUENCE [LARGE SCALE GENOMIC DNA]</scope>
    <source>
        <strain evidence="3">cv. XS01</strain>
    </source>
</reference>
<name>A0A2Z7BI92_9LAMI</name>
<dbReference type="AlphaFoldDB" id="A0A2Z7BI92"/>